<dbReference type="Gene3D" id="3.40.50.300">
    <property type="entry name" value="P-loop containing nucleotide triphosphate hydrolases"/>
    <property type="match status" value="1"/>
</dbReference>
<dbReference type="SMART" id="SM00534">
    <property type="entry name" value="MUTSac"/>
    <property type="match status" value="1"/>
</dbReference>
<dbReference type="Pfam" id="PF00488">
    <property type="entry name" value="MutS_V"/>
    <property type="match status" value="1"/>
</dbReference>
<keyword evidence="4" id="KW-0812">Transmembrane</keyword>
<feature type="transmembrane region" description="Helical" evidence="4">
    <location>
        <begin position="6"/>
        <end position="23"/>
    </location>
</feature>
<feature type="transmembrane region" description="Helical" evidence="4">
    <location>
        <begin position="170"/>
        <end position="199"/>
    </location>
</feature>
<dbReference type="GO" id="GO:0140664">
    <property type="term" value="F:ATP-dependent DNA damage sensor activity"/>
    <property type="evidence" value="ECO:0007669"/>
    <property type="project" value="InterPro"/>
</dbReference>
<dbReference type="SUPFAM" id="SSF52540">
    <property type="entry name" value="P-loop containing nucleoside triphosphate hydrolases"/>
    <property type="match status" value="1"/>
</dbReference>
<evidence type="ECO:0000256" key="2">
    <source>
        <dbReference type="ARBA" id="ARBA00022840"/>
    </source>
</evidence>
<dbReference type="GO" id="GO:0030983">
    <property type="term" value="F:mismatched DNA binding"/>
    <property type="evidence" value="ECO:0007669"/>
    <property type="project" value="InterPro"/>
</dbReference>
<dbReference type="AlphaFoldDB" id="A0AAE3A3K4"/>
<protein>
    <recommendedName>
        <fullName evidence="5">DNA mismatch repair proteins mutS family domain-containing protein</fullName>
    </recommendedName>
</protein>
<feature type="domain" description="DNA mismatch repair proteins mutS family" evidence="5">
    <location>
        <begin position="366"/>
        <end position="552"/>
    </location>
</feature>
<evidence type="ECO:0000313" key="7">
    <source>
        <dbReference type="Proteomes" id="UP001197795"/>
    </source>
</evidence>
<keyword evidence="1" id="KW-0547">Nucleotide-binding</keyword>
<sequence>MEFVVFAGVLLLLFIFMIVQELIQTKNQEKLFKKYLRENYGKEPPKEYSLERFARLGSYLERHKEEKQLDDITWNDLGMDEVFRRIDRTYSAAGEEYLYYTLRNISCGREALEHLEEVVNWLQEQENIKVRIQLLMKRLGHLGKYSLYDYLDNLDYLGERSNRKIVLGNLLYLPFLLLLFVQPAMGTIGIVLCMLWHIMTYFREKKVIEPYIISFAYVLRLIDVCEELEKQKIPVYRRELDELREALKSLRELRRGAYWVMAGNQGKIGGNPLDILADYLRMILHLDIFQFNRMLEKLRKKTGQVENMLAITGYLDMAISVGGFRKSLEGYCIPKLEEDTEKAFLHMKKGWHPLLSQPVKNSIRADRGILLTGSNASGKSTFLKMVAVNAVLAQTIHTCAAESYHAPIFQIFSSMALRDSMENGESYYIVEIRSLKRILDAAGERRTPVLCFVDEVLRGTNTVERIAAATQILIRLAESGTLGFAATHDIEMTELLKEYYDNYHFEEVIRDGDILFPYQLLPGKASTRNAIRLLQMMGYEEQIIKKASGQAENFLKTGKWINTPAAISEGTT</sequence>
<dbReference type="PANTHER" id="PTHR11361">
    <property type="entry name" value="DNA MISMATCH REPAIR PROTEIN MUTS FAMILY MEMBER"/>
    <property type="match status" value="1"/>
</dbReference>
<dbReference type="GO" id="GO:0005829">
    <property type="term" value="C:cytosol"/>
    <property type="evidence" value="ECO:0007669"/>
    <property type="project" value="TreeGrafter"/>
</dbReference>
<keyword evidence="4" id="KW-0472">Membrane</keyword>
<dbReference type="RefSeq" id="WP_172594742.1">
    <property type="nucleotide sequence ID" value="NZ_JAJEPV010000014.1"/>
</dbReference>
<keyword evidence="2" id="KW-0067">ATP-binding</keyword>
<reference evidence="6 7" key="1">
    <citation type="submission" date="2021-10" db="EMBL/GenBank/DDBJ databases">
        <title>Anaerobic single-cell dispensing facilitates the cultivation of human gut bacteria.</title>
        <authorList>
            <person name="Afrizal A."/>
        </authorList>
    </citation>
    <scope>NUCLEOTIDE SEQUENCE [LARGE SCALE GENOMIC DNA]</scope>
    <source>
        <strain evidence="6 7">CLA-AA-H273</strain>
    </source>
</reference>
<dbReference type="InterPro" id="IPR000432">
    <property type="entry name" value="DNA_mismatch_repair_MutS_C"/>
</dbReference>
<evidence type="ECO:0000256" key="1">
    <source>
        <dbReference type="ARBA" id="ARBA00022741"/>
    </source>
</evidence>
<dbReference type="InterPro" id="IPR045076">
    <property type="entry name" value="MutS"/>
</dbReference>
<dbReference type="EMBL" id="JAJEPV010000014">
    <property type="protein sequence ID" value="MCC2119455.1"/>
    <property type="molecule type" value="Genomic_DNA"/>
</dbReference>
<name>A0AAE3A3K4_9FIRM</name>
<evidence type="ECO:0000313" key="6">
    <source>
        <dbReference type="EMBL" id="MCC2119455.1"/>
    </source>
</evidence>
<evidence type="ECO:0000256" key="3">
    <source>
        <dbReference type="ARBA" id="ARBA00023125"/>
    </source>
</evidence>
<dbReference type="PANTHER" id="PTHR11361:SF152">
    <property type="entry name" value="DNA MISMATCH REPAIR PROTEIN"/>
    <property type="match status" value="1"/>
</dbReference>
<evidence type="ECO:0000256" key="4">
    <source>
        <dbReference type="SAM" id="Phobius"/>
    </source>
</evidence>
<organism evidence="6 7">
    <name type="scientific">Waltera acetigignens</name>
    <dbReference type="NCBI Taxonomy" id="2981769"/>
    <lineage>
        <taxon>Bacteria</taxon>
        <taxon>Bacillati</taxon>
        <taxon>Bacillota</taxon>
        <taxon>Clostridia</taxon>
        <taxon>Lachnospirales</taxon>
        <taxon>Lachnospiraceae</taxon>
        <taxon>Waltera</taxon>
    </lineage>
</organism>
<dbReference type="GO" id="GO:0006298">
    <property type="term" value="P:mismatch repair"/>
    <property type="evidence" value="ECO:0007669"/>
    <property type="project" value="InterPro"/>
</dbReference>
<dbReference type="InterPro" id="IPR027417">
    <property type="entry name" value="P-loop_NTPase"/>
</dbReference>
<keyword evidence="4" id="KW-1133">Transmembrane helix</keyword>
<dbReference type="GO" id="GO:0005524">
    <property type="term" value="F:ATP binding"/>
    <property type="evidence" value="ECO:0007669"/>
    <property type="project" value="UniProtKB-KW"/>
</dbReference>
<dbReference type="Proteomes" id="UP001197795">
    <property type="component" value="Unassembled WGS sequence"/>
</dbReference>
<gene>
    <name evidence="6" type="ORF">LKD75_07555</name>
</gene>
<accession>A0AAE3A3K4</accession>
<keyword evidence="3" id="KW-0238">DNA-binding</keyword>
<proteinExistence type="predicted"/>
<keyword evidence="7" id="KW-1185">Reference proteome</keyword>
<comment type="caution">
    <text evidence="6">The sequence shown here is derived from an EMBL/GenBank/DDBJ whole genome shotgun (WGS) entry which is preliminary data.</text>
</comment>
<evidence type="ECO:0000259" key="5">
    <source>
        <dbReference type="SMART" id="SM00534"/>
    </source>
</evidence>